<feature type="compositionally biased region" description="Basic residues" evidence="1">
    <location>
        <begin position="214"/>
        <end position="230"/>
    </location>
</feature>
<feature type="region of interest" description="Disordered" evidence="1">
    <location>
        <begin position="203"/>
        <end position="249"/>
    </location>
</feature>
<accession>A0AAQ3KTP6</accession>
<dbReference type="AlphaFoldDB" id="A0AAQ3KTP6"/>
<keyword evidence="4" id="KW-1185">Reference proteome</keyword>
<gene>
    <name evidence="3" type="ORF">Cni_G20406</name>
</gene>
<feature type="region of interest" description="Disordered" evidence="1">
    <location>
        <begin position="1"/>
        <end position="39"/>
    </location>
</feature>
<keyword evidence="2" id="KW-0472">Membrane</keyword>
<organism evidence="3 4">
    <name type="scientific">Canna indica</name>
    <name type="common">Indian-shot</name>
    <dbReference type="NCBI Taxonomy" id="4628"/>
    <lineage>
        <taxon>Eukaryota</taxon>
        <taxon>Viridiplantae</taxon>
        <taxon>Streptophyta</taxon>
        <taxon>Embryophyta</taxon>
        <taxon>Tracheophyta</taxon>
        <taxon>Spermatophyta</taxon>
        <taxon>Magnoliopsida</taxon>
        <taxon>Liliopsida</taxon>
        <taxon>Zingiberales</taxon>
        <taxon>Cannaceae</taxon>
        <taxon>Canna</taxon>
    </lineage>
</organism>
<keyword evidence="2" id="KW-0812">Transmembrane</keyword>
<sequence>MFCGTGSFKSVDSDPWSTPPSSPKPTKKKAAATKNPYSARGRDKFSALLSELEARRAKIIATAGGSQGVAMVRFTCSSSDDWIPIVIKIRDEDKPRDRARSPPPAAAKLPSSEEIAEKPRTPPEVEEMAPATVLARKRKERFCWTSAWKSVRLNCLCWPPLVVLLMLLCLVVFGRVFAICCTTVWWYLLPLMECGERGGMSLRRPTKKKDYGRRLSSKKPIRGAQLHHHSHQEVAASSPRGGHGNEKRA</sequence>
<evidence type="ECO:0008006" key="5">
    <source>
        <dbReference type="Google" id="ProtNLM"/>
    </source>
</evidence>
<reference evidence="3 4" key="1">
    <citation type="submission" date="2023-10" db="EMBL/GenBank/DDBJ databases">
        <title>Chromosome-scale genome assembly provides insights into flower coloration mechanisms of Canna indica.</title>
        <authorList>
            <person name="Li C."/>
        </authorList>
    </citation>
    <scope>NUCLEOTIDE SEQUENCE [LARGE SCALE GENOMIC DNA]</scope>
    <source>
        <tissue evidence="3">Flower</tissue>
    </source>
</reference>
<dbReference type="PANTHER" id="PTHR35275:SF1">
    <property type="entry name" value="OS07G0585900 PROTEIN"/>
    <property type="match status" value="1"/>
</dbReference>
<evidence type="ECO:0000256" key="2">
    <source>
        <dbReference type="SAM" id="Phobius"/>
    </source>
</evidence>
<keyword evidence="2" id="KW-1133">Transmembrane helix</keyword>
<evidence type="ECO:0000313" key="3">
    <source>
        <dbReference type="EMBL" id="WOL11642.1"/>
    </source>
</evidence>
<feature type="region of interest" description="Disordered" evidence="1">
    <location>
        <begin position="93"/>
        <end position="128"/>
    </location>
</feature>
<feature type="transmembrane region" description="Helical" evidence="2">
    <location>
        <begin position="161"/>
        <end position="188"/>
    </location>
</feature>
<dbReference type="EMBL" id="CP136895">
    <property type="protein sequence ID" value="WOL11642.1"/>
    <property type="molecule type" value="Genomic_DNA"/>
</dbReference>
<dbReference type="InterPro" id="IPR045880">
    <property type="entry name" value="ZCF37"/>
</dbReference>
<evidence type="ECO:0000256" key="1">
    <source>
        <dbReference type="SAM" id="MobiDB-lite"/>
    </source>
</evidence>
<evidence type="ECO:0000313" key="4">
    <source>
        <dbReference type="Proteomes" id="UP001327560"/>
    </source>
</evidence>
<proteinExistence type="predicted"/>
<dbReference type="PANTHER" id="PTHR35275">
    <property type="entry name" value="ZCF37"/>
    <property type="match status" value="1"/>
</dbReference>
<name>A0AAQ3KTP6_9LILI</name>
<dbReference type="Proteomes" id="UP001327560">
    <property type="component" value="Chromosome 6"/>
</dbReference>
<protein>
    <recommendedName>
        <fullName evidence="5">ZCF37</fullName>
    </recommendedName>
</protein>